<accession>A0ACC2BEB0</accession>
<proteinExistence type="predicted"/>
<evidence type="ECO:0000313" key="1">
    <source>
        <dbReference type="EMBL" id="KAJ7528146.1"/>
    </source>
</evidence>
<organism evidence="1 2">
    <name type="scientific">Diphasiastrum complanatum</name>
    <name type="common">Issler's clubmoss</name>
    <name type="synonym">Lycopodium complanatum</name>
    <dbReference type="NCBI Taxonomy" id="34168"/>
    <lineage>
        <taxon>Eukaryota</taxon>
        <taxon>Viridiplantae</taxon>
        <taxon>Streptophyta</taxon>
        <taxon>Embryophyta</taxon>
        <taxon>Tracheophyta</taxon>
        <taxon>Lycopodiopsida</taxon>
        <taxon>Lycopodiales</taxon>
        <taxon>Lycopodiaceae</taxon>
        <taxon>Lycopodioideae</taxon>
        <taxon>Diphasiastrum</taxon>
    </lineage>
</organism>
<sequence>MIVDLESSLLSQIKSRDELRFQSLRYEADTLSQSQRSLSSLPWQPSLYSTFSSLGSSELFRENISPNRYRNTQTFQNVDACSIERSKGLLYSGLNRDDVRLWRQADLESISSFQVTGAGVLKCLITNGDRIFSAHQDKKIRVWRSTECRSPMYKLITTLPTIKNYLSTAIFPQNHVKVHRHKSTLWIQHSDAISVLAIGPGNLLYSGSWDKSIKVWKMSNYRCLESFKAHDDAVNALIVAKSGYVYTGSADSKVKVWERGSQKHVLVSTLEGHISAVNALTMNPDESLLYSASSDRCIMVWEREDSARHMSHLGTLRGHRHAVLCLARAANLLCSGSADKSIRVWRRECLRNLHSCIAVLEGHTAPVKALSISEEMEKGCFVYSGSLDGELKEWWVSTGHEQAADDTGSTTI</sequence>
<gene>
    <name evidence="1" type="ORF">O6H91_16G086400</name>
</gene>
<reference evidence="2" key="1">
    <citation type="journal article" date="2024" name="Proc. Natl. Acad. Sci. U.S.A.">
        <title>Extraordinary preservation of gene collinearity over three hundred million years revealed in homosporous lycophytes.</title>
        <authorList>
            <person name="Li C."/>
            <person name="Wickell D."/>
            <person name="Kuo L.Y."/>
            <person name="Chen X."/>
            <person name="Nie B."/>
            <person name="Liao X."/>
            <person name="Peng D."/>
            <person name="Ji J."/>
            <person name="Jenkins J."/>
            <person name="Williams M."/>
            <person name="Shu S."/>
            <person name="Plott C."/>
            <person name="Barry K."/>
            <person name="Rajasekar S."/>
            <person name="Grimwood J."/>
            <person name="Han X."/>
            <person name="Sun S."/>
            <person name="Hou Z."/>
            <person name="He W."/>
            <person name="Dai G."/>
            <person name="Sun C."/>
            <person name="Schmutz J."/>
            <person name="Leebens-Mack J.H."/>
            <person name="Li F.W."/>
            <person name="Wang L."/>
        </authorList>
    </citation>
    <scope>NUCLEOTIDE SEQUENCE [LARGE SCALE GENOMIC DNA]</scope>
    <source>
        <strain evidence="2">cv. PW_Plant_1</strain>
    </source>
</reference>
<dbReference type="EMBL" id="CM055107">
    <property type="protein sequence ID" value="KAJ7528146.1"/>
    <property type="molecule type" value="Genomic_DNA"/>
</dbReference>
<evidence type="ECO:0000313" key="2">
    <source>
        <dbReference type="Proteomes" id="UP001162992"/>
    </source>
</evidence>
<comment type="caution">
    <text evidence="1">The sequence shown here is derived from an EMBL/GenBank/DDBJ whole genome shotgun (WGS) entry which is preliminary data.</text>
</comment>
<name>A0ACC2BEB0_DIPCM</name>
<keyword evidence="2" id="KW-1185">Reference proteome</keyword>
<dbReference type="Proteomes" id="UP001162992">
    <property type="component" value="Chromosome 16"/>
</dbReference>
<protein>
    <submittedName>
        <fullName evidence="1">Uncharacterized protein</fullName>
    </submittedName>
</protein>